<keyword evidence="1" id="KW-0812">Transmembrane</keyword>
<feature type="transmembrane region" description="Helical" evidence="1">
    <location>
        <begin position="614"/>
        <end position="635"/>
    </location>
</feature>
<dbReference type="OrthoDB" id="5332281at2759"/>
<dbReference type="Pfam" id="PF11915">
    <property type="entry name" value="DUF3433"/>
    <property type="match status" value="2"/>
</dbReference>
<proteinExistence type="predicted"/>
<keyword evidence="3" id="KW-1185">Reference proteome</keyword>
<name>A0A1Q5THU3_9EURO</name>
<feature type="transmembrane region" description="Helical" evidence="1">
    <location>
        <begin position="501"/>
        <end position="524"/>
    </location>
</feature>
<dbReference type="STRING" id="1316194.A0A1Q5THU3"/>
<dbReference type="Proteomes" id="UP000186955">
    <property type="component" value="Unassembled WGS sequence"/>
</dbReference>
<keyword evidence="1" id="KW-1133">Transmembrane helix</keyword>
<evidence type="ECO:0000313" key="3">
    <source>
        <dbReference type="Proteomes" id="UP000186955"/>
    </source>
</evidence>
<dbReference type="InterPro" id="IPR021840">
    <property type="entry name" value="DUF3433"/>
</dbReference>
<sequence length="1181" mass="130543">MLFEIIKKHVGLQNNSQEDGWRPSYLRKRILALFVIAFCTIIATLEALYQSSEAHDGIAASTESRHYLWTYGPTAILTIIATFWSRVEFQAKHNAPWQSMLEGPQPAEKSVLLDYTSDMQPVALWKAFKNRHLIVFSGVACSLLLQLMIVFSTGLFSLEEVKVHKQNVTIQLHDLFSPHNSTLDIVGSQPYDIVNGLAFDNLAYPLGTNVDLTFQEFSAPSLPSNAIITAPIDGLMADLNCETASLDIEGLEWSEVIDQDTGSVRSATLVQHFRLATSSCTVDNFSQVTLGDKEITQAAIFQWGRCKNTTDSNGTRVVVTLAELHKNTNTAKNTTANTRRFQPKHEDTLLQLNRSITLICKPTLSRVQLEAEGNATEASSNIQLRTLGIQDANFPELTAGDLAAFINDNVSDTSGFRGIEYFNPFAKDVYVDDQIKLGMLLSQETTTMEALWQDDGLKNAAAAYYRAITAQLMHMGLVHRHESTTNGSALMNEKRVLMMELPLRVIEACLAVTILFTISMLWLVPLKTTATWNSAHISAIAAITAISEDFRSSLRGTGAAPNSVLQTHLVGKSYYSQSTSEGTSIQIAEDTRRNSAPEKKVDREYRTWKPFPSLWFRIAIFILVCSAIAMLEVLLHLSQKNEGLGNATPANEYTHYLWTVIPAGIMTGFSLLFGSIDFNTRCLASYAHLKRPRGATYEQSMSLSFLDSHGVNNSLRSLRPGHWAVLATTLATGAAWFLTIVISGLYSAIEVPSHTLVNFTRVGGFPDPRTIPGAKVNIEETQEVAGILLSEYILQYNFSFPRWSYDELALAKLSMDNTSTKADVNGTYVDIRVPALRAAPVCHFLNATDLNANLTRYASGKTVSYQLRVNTTTLPCPGNNTGYSGLTNVFTVNNLEDGPFGYSVESECHSNSGLTGSSHYTETYIWGHVNSTSVKSIMGMNCIQYAETVDVMTRFKLPDMDIDENHPPVPDESSAKLAPDLYTPLPEWWALNTNGEYPTLDGFFYLLIAGRYAIASENLKDPAKNETVIKAIKHQHKLIQAQQFNNYTRSTSNDSMEHAPLLGSITDTNRVRLMQDATSTRILEGLLGAILVLGILGTVVLNTDHVLPKNPCSIASVASLLADSSLLDQFVQGLWDPNDKSLRQTFAGRQFYLGWWEHGPSDGTENGRVFTIDHVSAGKEM</sequence>
<feature type="transmembrane region" description="Helical" evidence="1">
    <location>
        <begin position="68"/>
        <end position="87"/>
    </location>
</feature>
<gene>
    <name evidence="2" type="ORF">PENSUB_8017</name>
</gene>
<dbReference type="AlphaFoldDB" id="A0A1Q5THU3"/>
<evidence type="ECO:0000256" key="1">
    <source>
        <dbReference type="SAM" id="Phobius"/>
    </source>
</evidence>
<comment type="caution">
    <text evidence="2">The sequence shown here is derived from an EMBL/GenBank/DDBJ whole genome shotgun (WGS) entry which is preliminary data.</text>
</comment>
<reference evidence="2 3" key="1">
    <citation type="submission" date="2016-10" db="EMBL/GenBank/DDBJ databases">
        <title>Genome sequence of the ascomycete fungus Penicillium subrubescens.</title>
        <authorList>
            <person name="De Vries R.P."/>
            <person name="Peng M."/>
            <person name="Dilokpimol A."/>
            <person name="Hilden K."/>
            <person name="Makela M.R."/>
            <person name="Grigoriev I."/>
            <person name="Riley R."/>
            <person name="Granchi Z."/>
        </authorList>
    </citation>
    <scope>NUCLEOTIDE SEQUENCE [LARGE SCALE GENOMIC DNA]</scope>
    <source>
        <strain evidence="2 3">CBS 132785</strain>
    </source>
</reference>
<accession>A0A1Q5THU3</accession>
<organism evidence="2 3">
    <name type="scientific">Penicillium subrubescens</name>
    <dbReference type="NCBI Taxonomy" id="1316194"/>
    <lineage>
        <taxon>Eukaryota</taxon>
        <taxon>Fungi</taxon>
        <taxon>Dikarya</taxon>
        <taxon>Ascomycota</taxon>
        <taxon>Pezizomycotina</taxon>
        <taxon>Eurotiomycetes</taxon>
        <taxon>Eurotiomycetidae</taxon>
        <taxon>Eurotiales</taxon>
        <taxon>Aspergillaceae</taxon>
        <taxon>Penicillium</taxon>
    </lineage>
</organism>
<feature type="transmembrane region" description="Helical" evidence="1">
    <location>
        <begin position="133"/>
        <end position="156"/>
    </location>
</feature>
<feature type="transmembrane region" description="Helical" evidence="1">
    <location>
        <begin position="723"/>
        <end position="746"/>
    </location>
</feature>
<protein>
    <submittedName>
        <fullName evidence="2">Uncharacterized protein</fullName>
    </submittedName>
</protein>
<dbReference type="EMBL" id="MNBE01000653">
    <property type="protein sequence ID" value="OKO99800.1"/>
    <property type="molecule type" value="Genomic_DNA"/>
</dbReference>
<feature type="transmembrane region" description="Helical" evidence="1">
    <location>
        <begin position="656"/>
        <end position="676"/>
    </location>
</feature>
<feature type="transmembrane region" description="Helical" evidence="1">
    <location>
        <begin position="30"/>
        <end position="48"/>
    </location>
</feature>
<keyword evidence="1" id="KW-0472">Membrane</keyword>
<dbReference type="PANTHER" id="PTHR37544">
    <property type="entry name" value="SPRAY-RELATED"/>
    <property type="match status" value="1"/>
</dbReference>
<evidence type="ECO:0000313" key="2">
    <source>
        <dbReference type="EMBL" id="OKO99800.1"/>
    </source>
</evidence>
<dbReference type="PANTHER" id="PTHR37544:SF1">
    <property type="entry name" value="PHOSPHORIBOSYLAMINOIMIDAZOLE-SUCCINOCARBOXAMIDE SYNTHASE"/>
    <property type="match status" value="1"/>
</dbReference>